<protein>
    <submittedName>
        <fullName evidence="1">Pogo transposable element with KRAB domainlike</fullName>
    </submittedName>
</protein>
<comment type="caution">
    <text evidence="1">The sequence shown here is derived from an EMBL/GenBank/DDBJ whole genome shotgun (WGS) entry which is preliminary data.</text>
</comment>
<dbReference type="EMBL" id="NCKW01004919">
    <property type="protein sequence ID" value="POM74172.1"/>
    <property type="molecule type" value="Genomic_DNA"/>
</dbReference>
<dbReference type="Proteomes" id="UP000237271">
    <property type="component" value="Unassembled WGS sequence"/>
</dbReference>
<sequence>MHRRRVTRLSTRVLAIHVCRLWQSSVDGTVNNSIEAAGFGDYYMKWHVAQHDVYGETFCEKWEGADATQEVSVTSSNLGVPYAIIHNLLAI</sequence>
<evidence type="ECO:0000313" key="2">
    <source>
        <dbReference type="Proteomes" id="UP000237271"/>
    </source>
</evidence>
<proteinExistence type="predicted"/>
<accession>A0A2P4Y8N6</accession>
<keyword evidence="2" id="KW-1185">Reference proteome</keyword>
<dbReference type="AlphaFoldDB" id="A0A2P4Y8N6"/>
<evidence type="ECO:0000313" key="1">
    <source>
        <dbReference type="EMBL" id="POM74172.1"/>
    </source>
</evidence>
<reference evidence="1 2" key="1">
    <citation type="journal article" date="2017" name="Genome Biol. Evol.">
        <title>Phytophthora megakarya and P. palmivora, closely related causal agents of cacao black pod rot, underwent increases in genome sizes and gene numbers by different mechanisms.</title>
        <authorList>
            <person name="Ali S.S."/>
            <person name="Shao J."/>
            <person name="Lary D.J."/>
            <person name="Kronmiller B."/>
            <person name="Shen D."/>
            <person name="Strem M.D."/>
            <person name="Amoako-Attah I."/>
            <person name="Akrofi A.Y."/>
            <person name="Begoude B.A."/>
            <person name="Ten Hoopen G.M."/>
            <person name="Coulibaly K."/>
            <person name="Kebe B.I."/>
            <person name="Melnick R.L."/>
            <person name="Guiltinan M.J."/>
            <person name="Tyler B.M."/>
            <person name="Meinhardt L.W."/>
            <person name="Bailey B.A."/>
        </authorList>
    </citation>
    <scope>NUCLEOTIDE SEQUENCE [LARGE SCALE GENOMIC DNA]</scope>
    <source>
        <strain evidence="2">sbr112.9</strain>
    </source>
</reference>
<organism evidence="1 2">
    <name type="scientific">Phytophthora palmivora</name>
    <dbReference type="NCBI Taxonomy" id="4796"/>
    <lineage>
        <taxon>Eukaryota</taxon>
        <taxon>Sar</taxon>
        <taxon>Stramenopiles</taxon>
        <taxon>Oomycota</taxon>
        <taxon>Peronosporomycetes</taxon>
        <taxon>Peronosporales</taxon>
        <taxon>Peronosporaceae</taxon>
        <taxon>Phytophthora</taxon>
    </lineage>
</organism>
<gene>
    <name evidence="1" type="ORF">PHPALM_8914</name>
</gene>
<name>A0A2P4Y8N6_9STRA</name>